<keyword evidence="2" id="KW-0378">Hydrolase</keyword>
<evidence type="ECO:0000256" key="2">
    <source>
        <dbReference type="ARBA" id="ARBA00022801"/>
    </source>
</evidence>
<evidence type="ECO:0000313" key="8">
    <source>
        <dbReference type="Proteomes" id="UP001515480"/>
    </source>
</evidence>
<dbReference type="Gene3D" id="3.40.50.850">
    <property type="entry name" value="Isochorismatase-like"/>
    <property type="match status" value="1"/>
</dbReference>
<feature type="region of interest" description="Disordered" evidence="3">
    <location>
        <begin position="888"/>
        <end position="928"/>
    </location>
</feature>
<evidence type="ECO:0000256" key="5">
    <source>
        <dbReference type="SAM" id="SignalP"/>
    </source>
</evidence>
<dbReference type="Proteomes" id="UP001515480">
    <property type="component" value="Unassembled WGS sequence"/>
</dbReference>
<evidence type="ECO:0000256" key="1">
    <source>
        <dbReference type="ARBA" id="ARBA00006336"/>
    </source>
</evidence>
<dbReference type="SUPFAM" id="SSF52499">
    <property type="entry name" value="Isochorismatase-like hydrolases"/>
    <property type="match status" value="1"/>
</dbReference>
<feature type="compositionally biased region" description="Polar residues" evidence="3">
    <location>
        <begin position="716"/>
        <end position="725"/>
    </location>
</feature>
<evidence type="ECO:0000256" key="4">
    <source>
        <dbReference type="SAM" id="Phobius"/>
    </source>
</evidence>
<dbReference type="InterPro" id="IPR052347">
    <property type="entry name" value="Isochorismatase_Nicotinamidase"/>
</dbReference>
<protein>
    <recommendedName>
        <fullName evidence="6">EGF-like domain-containing protein</fullName>
    </recommendedName>
</protein>
<keyword evidence="4" id="KW-0812">Transmembrane</keyword>
<feature type="transmembrane region" description="Helical" evidence="4">
    <location>
        <begin position="398"/>
        <end position="420"/>
    </location>
</feature>
<feature type="compositionally biased region" description="Basic residues" evidence="3">
    <location>
        <begin position="888"/>
        <end position="898"/>
    </location>
</feature>
<dbReference type="SUPFAM" id="SSF52200">
    <property type="entry name" value="Toll/Interleukin receptor TIR domain"/>
    <property type="match status" value="1"/>
</dbReference>
<feature type="chain" id="PRO_5044189113" description="EGF-like domain-containing protein" evidence="5">
    <location>
        <begin position="23"/>
        <end position="928"/>
    </location>
</feature>
<comment type="caution">
    <text evidence="7">The sequence shown here is derived from an EMBL/GenBank/DDBJ whole genome shotgun (WGS) entry which is preliminary data.</text>
</comment>
<keyword evidence="4" id="KW-1133">Transmembrane helix</keyword>
<dbReference type="InterPro" id="IPR035897">
    <property type="entry name" value="Toll_tir_struct_dom_sf"/>
</dbReference>
<feature type="domain" description="EGF-like" evidence="6">
    <location>
        <begin position="380"/>
        <end position="391"/>
    </location>
</feature>
<organism evidence="7 8">
    <name type="scientific">Prymnesium parvum</name>
    <name type="common">Toxic golden alga</name>
    <dbReference type="NCBI Taxonomy" id="97485"/>
    <lineage>
        <taxon>Eukaryota</taxon>
        <taxon>Haptista</taxon>
        <taxon>Haptophyta</taxon>
        <taxon>Prymnesiophyceae</taxon>
        <taxon>Prymnesiales</taxon>
        <taxon>Prymnesiaceae</taxon>
        <taxon>Prymnesium</taxon>
    </lineage>
</organism>
<proteinExistence type="inferred from homology"/>
<dbReference type="EMBL" id="JBGBPQ010000013">
    <property type="protein sequence ID" value="KAL1512253.1"/>
    <property type="molecule type" value="Genomic_DNA"/>
</dbReference>
<evidence type="ECO:0000256" key="3">
    <source>
        <dbReference type="SAM" id="MobiDB-lite"/>
    </source>
</evidence>
<gene>
    <name evidence="7" type="ORF">AB1Y20_005515</name>
</gene>
<dbReference type="InterPro" id="IPR000742">
    <property type="entry name" value="EGF"/>
</dbReference>
<evidence type="ECO:0000313" key="7">
    <source>
        <dbReference type="EMBL" id="KAL1512253.1"/>
    </source>
</evidence>
<keyword evidence="8" id="KW-1185">Reference proteome</keyword>
<reference evidence="7 8" key="1">
    <citation type="journal article" date="2024" name="Science">
        <title>Giant polyketide synthase enzymes in the biosynthesis of giant marine polyether toxins.</title>
        <authorList>
            <person name="Fallon T.R."/>
            <person name="Shende V.V."/>
            <person name="Wierzbicki I.H."/>
            <person name="Pendleton A.L."/>
            <person name="Watervoot N.F."/>
            <person name="Auber R.P."/>
            <person name="Gonzalez D.J."/>
            <person name="Wisecaver J.H."/>
            <person name="Moore B.S."/>
        </authorList>
    </citation>
    <scope>NUCLEOTIDE SEQUENCE [LARGE SCALE GENOMIC DNA]</scope>
    <source>
        <strain evidence="7 8">12B1</strain>
    </source>
</reference>
<name>A0AB34J4D9_PRYPA</name>
<dbReference type="GO" id="GO:0016811">
    <property type="term" value="F:hydrolase activity, acting on carbon-nitrogen (but not peptide) bonds, in linear amides"/>
    <property type="evidence" value="ECO:0007669"/>
    <property type="project" value="TreeGrafter"/>
</dbReference>
<dbReference type="PANTHER" id="PTHR11080">
    <property type="entry name" value="PYRAZINAMIDASE/NICOTINAMIDASE"/>
    <property type="match status" value="1"/>
</dbReference>
<keyword evidence="4" id="KW-0472">Membrane</keyword>
<keyword evidence="5" id="KW-0732">Signal</keyword>
<dbReference type="AlphaFoldDB" id="A0AB34J4D9"/>
<sequence>MSGSFHFITAWTLVSFLPTCWAANSSVCTTFAPTDALLLFDPQNCFMEERLLDLSASLSYQVPNGSLTNGGKSISAGPLFVSGSSEITTVMNEWIAYASASGNGTIFATLDWHPEFHCSFCNIHKGGIASGTFCLRGSSTVDDFNKSHRCTDAISDSAYSDNLYFQWPEHCVAGSFGARFDPYLQLPDSTLVIKLGTELMQDEYSALAGGQLSVAGAGSHDSTTSAKDSLSSATLKSEIEERGIKRLFAMGLATDYVVKQTLYHATAILTADYQPSTLTNGTVVLVDAATRGISPTTSADVLSTVAGASNGAVLYATSVEAAMAELCATSCDSRDDCTNSKTEYCRPLSNFDWGECISCPGSTSGLACNSRGVCTDLGTCDCDFWFSGVECEQFSSSLYLLVIIVFAVIVLLVLLLIVAARRGWFASQKNLGVRLVSTGAPPELSLGDGISWHLFLSHIWSTGQDQVAVIKRQLLAFMPESKVFLDVDDLQSIEELEQYVRRSSVILVFLSRGYFLSRNAMREVFAAEDLAKPLVLVHERSRSKGGAPLVEIVRECPQESMQEFVFGEREVIPWVRTSHFQIASLKQIAEAMLLHTPRYRRDKEAGRPLNLFVSGDLALCDWRFGVRPARKFKLQRIRTAGLMGGTKKNGCVLYASPYNPGAADMVQALCACGKIFGLKYSLDTPEALKLGALNSPRGAEPSPADQTTRHSRDRTSGCSRSSYTFRNRMRPFSPGGKFSRAVATSGRPGTPGGPPFGSHHFLPLPPVTNSPDEHIEDAEKVTHLVIYLNEDTWVGEKGDALAEQVRRTQACGISTVLVHEMDDTRGAVEFDRFFHATPEDLVKAGVYKALATQWFSGAHRVVSCALLAQALGAAKIEPKDGFSLRFQKRVGRPSRNTKHVVPSHTDSSATPHEPRAGSSPDNPQNCLK</sequence>
<dbReference type="PROSITE" id="PS00022">
    <property type="entry name" value="EGF_1"/>
    <property type="match status" value="1"/>
</dbReference>
<evidence type="ECO:0000259" key="6">
    <source>
        <dbReference type="PROSITE" id="PS00022"/>
    </source>
</evidence>
<feature type="region of interest" description="Disordered" evidence="3">
    <location>
        <begin position="692"/>
        <end position="758"/>
    </location>
</feature>
<accession>A0AB34J4D9</accession>
<dbReference type="PANTHER" id="PTHR11080:SF2">
    <property type="entry name" value="LD05707P"/>
    <property type="match status" value="1"/>
</dbReference>
<dbReference type="InterPro" id="IPR036380">
    <property type="entry name" value="Isochorismatase-like_sf"/>
</dbReference>
<comment type="similarity">
    <text evidence="1">Belongs to the isochorismatase family.</text>
</comment>
<feature type="compositionally biased region" description="Polar residues" evidence="3">
    <location>
        <begin position="919"/>
        <end position="928"/>
    </location>
</feature>
<feature type="signal peptide" evidence="5">
    <location>
        <begin position="1"/>
        <end position="22"/>
    </location>
</feature>